<feature type="compositionally biased region" description="Low complexity" evidence="1">
    <location>
        <begin position="597"/>
        <end position="609"/>
    </location>
</feature>
<proteinExistence type="predicted"/>
<dbReference type="AlphaFoldDB" id="A0AAW1S007"/>
<gene>
    <name evidence="2" type="ORF">WJX81_005803</name>
</gene>
<feature type="region of interest" description="Disordered" evidence="1">
    <location>
        <begin position="576"/>
        <end position="662"/>
    </location>
</feature>
<feature type="region of interest" description="Disordered" evidence="1">
    <location>
        <begin position="417"/>
        <end position="456"/>
    </location>
</feature>
<dbReference type="Proteomes" id="UP001445335">
    <property type="component" value="Unassembled WGS sequence"/>
</dbReference>
<organism evidence="2 3">
    <name type="scientific">Elliptochloris bilobata</name>
    <dbReference type="NCBI Taxonomy" id="381761"/>
    <lineage>
        <taxon>Eukaryota</taxon>
        <taxon>Viridiplantae</taxon>
        <taxon>Chlorophyta</taxon>
        <taxon>core chlorophytes</taxon>
        <taxon>Trebouxiophyceae</taxon>
        <taxon>Trebouxiophyceae incertae sedis</taxon>
        <taxon>Elliptochloris clade</taxon>
        <taxon>Elliptochloris</taxon>
    </lineage>
</organism>
<feature type="compositionally biased region" description="Gly residues" evidence="1">
    <location>
        <begin position="652"/>
        <end position="662"/>
    </location>
</feature>
<feature type="compositionally biased region" description="Low complexity" evidence="1">
    <location>
        <begin position="417"/>
        <end position="431"/>
    </location>
</feature>
<evidence type="ECO:0000313" key="2">
    <source>
        <dbReference type="EMBL" id="KAK9839289.1"/>
    </source>
</evidence>
<accession>A0AAW1S007</accession>
<reference evidence="2 3" key="1">
    <citation type="journal article" date="2024" name="Nat. Commun.">
        <title>Phylogenomics reveals the evolutionary origins of lichenization in chlorophyte algae.</title>
        <authorList>
            <person name="Puginier C."/>
            <person name="Libourel C."/>
            <person name="Otte J."/>
            <person name="Skaloud P."/>
            <person name="Haon M."/>
            <person name="Grisel S."/>
            <person name="Petersen M."/>
            <person name="Berrin J.G."/>
            <person name="Delaux P.M."/>
            <person name="Dal Grande F."/>
            <person name="Keller J."/>
        </authorList>
    </citation>
    <scope>NUCLEOTIDE SEQUENCE [LARGE SCALE GENOMIC DNA]</scope>
    <source>
        <strain evidence="2 3">SAG 245.80</strain>
    </source>
</reference>
<sequence length="781" mass="80453">MLYSEGGATGSLLWSTFLRPHTLGPQTVLVRQQDSTTAPGPLQCGPSGRLGCLVPPHAPWVAPQEQAGAFRPNALVERSLEHWTSHHSGEAVPRGLLRDLLAESVSPSALAGDVALMGSRLAARAAGGGRLLVAHPEGRADERVVVSELAAGAGGRWECLAQWRAAFPAALGAERVGLPAEAGGSQSGLRGRAVCEWAPHPRVVLATRGAELLRYDLRGPMSKTAASTIHLLEAPGDAFTALAVPECWRQAGFLGDADHLLAAATAATVVLLDLRRPALPLLTWRHGMASEPPELLQLLAQPPSLRALRLGARAPDSQGLLSRRRQGFGNISVHPAGGAEPEAEFSWRPHLAGSARARGLPRRAAWPLRLHDEPINQLPACKALRVQAPDLQGMAVASKGLTGPAVSVYAAAAPSRASAHASAPAARSAASIGRGEARGPMGGRAKGAARKRARKELTAEDLRVNMGAHCRSATAALRSWLAAAPPGERTGWSLGSLAAHLPAVRTGGAPAEPSGADTAAAQAWLARRQPALRELLHRLQAPVTLAELLDALEAAEDPGTIPGALSGPGRGLLPASIAGYDPGPARRALRGKRARPGDASTAAARLRAGTGREPDQAPSRPARVAALDACGPPNDIAAEGAELGPHPKHGAPAGGGGAPTGGGMPRAAPRLVAGLLGGDVGGPVGEASQRSPQDPGFAGFAAAPVICGDRVLGSGVVMAREAPAAAQYGGHVAGHPPELRPVMPTPAVADDAAARALQQLEDAWRERQLRDAGLAWRWKEK</sequence>
<evidence type="ECO:0000313" key="3">
    <source>
        <dbReference type="Proteomes" id="UP001445335"/>
    </source>
</evidence>
<name>A0AAW1S007_9CHLO</name>
<keyword evidence="3" id="KW-1185">Reference proteome</keyword>
<evidence type="ECO:0000256" key="1">
    <source>
        <dbReference type="SAM" id="MobiDB-lite"/>
    </source>
</evidence>
<comment type="caution">
    <text evidence="2">The sequence shown here is derived from an EMBL/GenBank/DDBJ whole genome shotgun (WGS) entry which is preliminary data.</text>
</comment>
<dbReference type="EMBL" id="JALJOU010000017">
    <property type="protein sequence ID" value="KAK9839289.1"/>
    <property type="molecule type" value="Genomic_DNA"/>
</dbReference>
<protein>
    <submittedName>
        <fullName evidence="2">Uncharacterized protein</fullName>
    </submittedName>
</protein>